<dbReference type="AlphaFoldDB" id="A0A224YGT9"/>
<dbReference type="Pfam" id="PF02098">
    <property type="entry name" value="His_binding"/>
    <property type="match status" value="1"/>
</dbReference>
<name>A0A224YGT9_9ACAR</name>
<protein>
    <submittedName>
        <fullName evidence="1">Lipocalin</fullName>
    </submittedName>
</protein>
<dbReference type="InterPro" id="IPR012674">
    <property type="entry name" value="Calycin"/>
</dbReference>
<organism evidence="1">
    <name type="scientific">Rhipicephalus zambeziensis</name>
    <dbReference type="NCBI Taxonomy" id="60191"/>
    <lineage>
        <taxon>Eukaryota</taxon>
        <taxon>Metazoa</taxon>
        <taxon>Ecdysozoa</taxon>
        <taxon>Arthropoda</taxon>
        <taxon>Chelicerata</taxon>
        <taxon>Arachnida</taxon>
        <taxon>Acari</taxon>
        <taxon>Parasitiformes</taxon>
        <taxon>Ixodida</taxon>
        <taxon>Ixodoidea</taxon>
        <taxon>Ixodidae</taxon>
        <taxon>Rhipicephalinae</taxon>
        <taxon>Rhipicephalus</taxon>
        <taxon>Rhipicephalus</taxon>
    </lineage>
</organism>
<evidence type="ECO:0000313" key="1">
    <source>
        <dbReference type="EMBL" id="MAA14969.1"/>
    </source>
</evidence>
<proteinExistence type="predicted"/>
<dbReference type="InterPro" id="IPR002970">
    <property type="entry name" value="Tick_his-bd"/>
</dbReference>
<dbReference type="GO" id="GO:0030682">
    <property type="term" value="P:symbiont-mediated perturbation of host defenses"/>
    <property type="evidence" value="ECO:0007669"/>
    <property type="project" value="InterPro"/>
</dbReference>
<accession>A0A224YGT9</accession>
<dbReference type="EMBL" id="GFPF01003823">
    <property type="protein sequence ID" value="MAA14969.1"/>
    <property type="molecule type" value="Transcribed_RNA"/>
</dbReference>
<dbReference type="Gene3D" id="2.40.128.20">
    <property type="match status" value="1"/>
</dbReference>
<dbReference type="GO" id="GO:0043176">
    <property type="term" value="F:amine binding"/>
    <property type="evidence" value="ECO:0007669"/>
    <property type="project" value="InterPro"/>
</dbReference>
<reference evidence="1" key="1">
    <citation type="journal article" date="2017" name="Parasit. Vectors">
        <title>Sialotranscriptomics of Rhipicephalus zambeziensis reveals intricate expression profiles of secretory proteins and suggests tight temporal transcriptional regulation during blood-feeding.</title>
        <authorList>
            <person name="de Castro M.H."/>
            <person name="de Klerk D."/>
            <person name="Pienaar R."/>
            <person name="Rees D.J.G."/>
            <person name="Mans B.J."/>
        </authorList>
    </citation>
    <scope>NUCLEOTIDE SEQUENCE</scope>
    <source>
        <tissue evidence="1">Salivary glands</tissue>
    </source>
</reference>
<sequence length="226" mass="25800">MESLSRMKGIPANVFVCAFAFGNLAFATDTIPKSKIDGWTFFNRSLDFEMQKRNYIPTSQHNETLCVTAAFKQSDNGPHNITKVFFYRNLSSTDWPIANITMKFVSTTNTTRYNTVKSSITVALHGYSLPAPHWRFLYVEENCTVVKVLSSKISPVQRMAQKKQSPHISKYCELWAVQRHHWRSESYKAANASSLCEKAFSSMCENTTIYTVWESQYCGPKSINKS</sequence>
<dbReference type="SUPFAM" id="SSF50814">
    <property type="entry name" value="Lipocalins"/>
    <property type="match status" value="1"/>
</dbReference>